<sequence>MGKYLRAKNRPYDNDIRTTRPWLGSTNEIHERQARLEALVGDPKGEEDYF</sequence>
<proteinExistence type="predicted"/>
<organism evidence="1 2">
    <name type="scientific">Ricinus communis</name>
    <name type="common">Castor bean</name>
    <dbReference type="NCBI Taxonomy" id="3988"/>
    <lineage>
        <taxon>Eukaryota</taxon>
        <taxon>Viridiplantae</taxon>
        <taxon>Streptophyta</taxon>
        <taxon>Embryophyta</taxon>
        <taxon>Tracheophyta</taxon>
        <taxon>Spermatophyta</taxon>
        <taxon>Magnoliopsida</taxon>
        <taxon>eudicotyledons</taxon>
        <taxon>Gunneridae</taxon>
        <taxon>Pentapetalae</taxon>
        <taxon>rosids</taxon>
        <taxon>fabids</taxon>
        <taxon>Malpighiales</taxon>
        <taxon>Euphorbiaceae</taxon>
        <taxon>Acalyphoideae</taxon>
        <taxon>Acalypheae</taxon>
        <taxon>Ricinus</taxon>
    </lineage>
</organism>
<dbReference type="EMBL" id="EQ974064">
    <property type="protein sequence ID" value="EEF34567.1"/>
    <property type="molecule type" value="Genomic_DNA"/>
</dbReference>
<gene>
    <name evidence="1" type="ORF">RCOM_0588950</name>
</gene>
<accession>B9SP96</accession>
<dbReference type="AlphaFoldDB" id="B9SP96"/>
<keyword evidence="2" id="KW-1185">Reference proteome</keyword>
<dbReference type="Proteomes" id="UP000008311">
    <property type="component" value="Unassembled WGS sequence"/>
</dbReference>
<protein>
    <submittedName>
        <fullName evidence="1">Uncharacterized protein</fullName>
    </submittedName>
</protein>
<reference evidence="2" key="1">
    <citation type="journal article" date="2010" name="Nat. Biotechnol.">
        <title>Draft genome sequence of the oilseed species Ricinus communis.</title>
        <authorList>
            <person name="Chan A.P."/>
            <person name="Crabtree J."/>
            <person name="Zhao Q."/>
            <person name="Lorenzi H."/>
            <person name="Orvis J."/>
            <person name="Puiu D."/>
            <person name="Melake-Berhan A."/>
            <person name="Jones K.M."/>
            <person name="Redman J."/>
            <person name="Chen G."/>
            <person name="Cahoon E.B."/>
            <person name="Gedil M."/>
            <person name="Stanke M."/>
            <person name="Haas B.J."/>
            <person name="Wortman J.R."/>
            <person name="Fraser-Liggett C.M."/>
            <person name="Ravel J."/>
            <person name="Rabinowicz P.D."/>
        </authorList>
    </citation>
    <scope>NUCLEOTIDE SEQUENCE [LARGE SCALE GENOMIC DNA]</scope>
    <source>
        <strain evidence="2">cv. Hale</strain>
    </source>
</reference>
<dbReference type="InParanoid" id="B9SP96"/>
<evidence type="ECO:0000313" key="2">
    <source>
        <dbReference type="Proteomes" id="UP000008311"/>
    </source>
</evidence>
<name>B9SP96_RICCO</name>
<evidence type="ECO:0000313" key="1">
    <source>
        <dbReference type="EMBL" id="EEF34567.1"/>
    </source>
</evidence>